<dbReference type="EMBL" id="BDGG01000001">
    <property type="protein sequence ID" value="GAU90386.1"/>
    <property type="molecule type" value="Genomic_DNA"/>
</dbReference>
<keyword evidence="2" id="KW-1185">Reference proteome</keyword>
<comment type="caution">
    <text evidence="1">The sequence shown here is derived from an EMBL/GenBank/DDBJ whole genome shotgun (WGS) entry which is preliminary data.</text>
</comment>
<gene>
    <name evidence="1" type="primary">RvY_02806-1</name>
    <name evidence="1" type="synonym">RvY_02806.1</name>
    <name evidence="1" type="ORF">RvY_02806</name>
</gene>
<evidence type="ECO:0000313" key="2">
    <source>
        <dbReference type="Proteomes" id="UP000186922"/>
    </source>
</evidence>
<dbReference type="OrthoDB" id="2016582at2759"/>
<reference evidence="1 2" key="1">
    <citation type="journal article" date="2016" name="Nat. Commun.">
        <title>Extremotolerant tardigrade genome and improved radiotolerance of human cultured cells by tardigrade-unique protein.</title>
        <authorList>
            <person name="Hashimoto T."/>
            <person name="Horikawa D.D."/>
            <person name="Saito Y."/>
            <person name="Kuwahara H."/>
            <person name="Kozuka-Hata H."/>
            <person name="Shin-I T."/>
            <person name="Minakuchi Y."/>
            <person name="Ohishi K."/>
            <person name="Motoyama A."/>
            <person name="Aizu T."/>
            <person name="Enomoto A."/>
            <person name="Kondo K."/>
            <person name="Tanaka S."/>
            <person name="Hara Y."/>
            <person name="Koshikawa S."/>
            <person name="Sagara H."/>
            <person name="Miura T."/>
            <person name="Yokobori S."/>
            <person name="Miyagawa K."/>
            <person name="Suzuki Y."/>
            <person name="Kubo T."/>
            <person name="Oyama M."/>
            <person name="Kohara Y."/>
            <person name="Fujiyama A."/>
            <person name="Arakawa K."/>
            <person name="Katayama T."/>
            <person name="Toyoda A."/>
            <person name="Kunieda T."/>
        </authorList>
    </citation>
    <scope>NUCLEOTIDE SEQUENCE [LARGE SCALE GENOMIC DNA]</scope>
    <source>
        <strain evidence="1 2">YOKOZUNA-1</strain>
    </source>
</reference>
<protein>
    <submittedName>
        <fullName evidence="1">Uncharacterized protein</fullName>
    </submittedName>
</protein>
<dbReference type="AlphaFoldDB" id="A0A1D1UKZ0"/>
<proteinExistence type="predicted"/>
<sequence length="199" mass="22196">MGNLLDNNALRISVGLRLGAKLCRSHTCRCGANVDEYGQPGLSCEFSGGGFSRHSALYESLKRALTSAQIPAILEPPRIFRKDKRRSDGMTQVPWKNGKESVWDVTVVNTLALTNFAMSMVKAGLATDAAERRKINKYQDIRRQFQFCRVGLGTLGPWGPGVTELFEAIGRKMTEVSGESRFFSFFKQRVSIDIKRENS</sequence>
<evidence type="ECO:0000313" key="1">
    <source>
        <dbReference type="EMBL" id="GAU90386.1"/>
    </source>
</evidence>
<dbReference type="Proteomes" id="UP000186922">
    <property type="component" value="Unassembled WGS sequence"/>
</dbReference>
<organism evidence="1 2">
    <name type="scientific">Ramazzottius varieornatus</name>
    <name type="common">Water bear</name>
    <name type="synonym">Tardigrade</name>
    <dbReference type="NCBI Taxonomy" id="947166"/>
    <lineage>
        <taxon>Eukaryota</taxon>
        <taxon>Metazoa</taxon>
        <taxon>Ecdysozoa</taxon>
        <taxon>Tardigrada</taxon>
        <taxon>Eutardigrada</taxon>
        <taxon>Parachela</taxon>
        <taxon>Hypsibioidea</taxon>
        <taxon>Ramazzottiidae</taxon>
        <taxon>Ramazzottius</taxon>
    </lineage>
</organism>
<name>A0A1D1UKZ0_RAMVA</name>
<accession>A0A1D1UKZ0</accession>